<dbReference type="InterPro" id="IPR002321">
    <property type="entry name" value="Cyt_c_II"/>
</dbReference>
<dbReference type="Gene3D" id="1.20.120.10">
    <property type="entry name" value="Cytochrome c/b562"/>
    <property type="match status" value="1"/>
</dbReference>
<proteinExistence type="predicted"/>
<protein>
    <recommendedName>
        <fullName evidence="3">Cytochrome C</fullName>
    </recommendedName>
</protein>
<evidence type="ECO:0008006" key="3">
    <source>
        <dbReference type="Google" id="ProtNLM"/>
    </source>
</evidence>
<dbReference type="GO" id="GO:0022900">
    <property type="term" value="P:electron transport chain"/>
    <property type="evidence" value="ECO:0007669"/>
    <property type="project" value="InterPro"/>
</dbReference>
<organism evidence="1 2">
    <name type="scientific">Haematobacter genomosp. 1</name>
    <dbReference type="NCBI Taxonomy" id="366618"/>
    <lineage>
        <taxon>Bacteria</taxon>
        <taxon>Pseudomonadati</taxon>
        <taxon>Pseudomonadota</taxon>
        <taxon>Alphaproteobacteria</taxon>
        <taxon>Rhodobacterales</taxon>
        <taxon>Paracoccaceae</taxon>
        <taxon>Haematobacter</taxon>
    </lineage>
</organism>
<sequence length="192" mass="20749">MHETFVSTKNPPAKRLFNRFFRVKLCRQSGGDSHVKTVATPRPARAAGLFLALGLLCLGTLSGPVHAEGEATNPAVRERMALMKDIGRNLKSIADMVQQKAPFDSHAAHAAAGTIATDAGRIHTLFRPRESDPASEALPVIWERWDDFVAHADKLASAAKAIDATSAETLAVGFRPMAGACKSCHDNYRMDD</sequence>
<name>A0A212ACI8_9RHOB</name>
<dbReference type="GO" id="GO:0005506">
    <property type="term" value="F:iron ion binding"/>
    <property type="evidence" value="ECO:0007669"/>
    <property type="project" value="InterPro"/>
</dbReference>
<dbReference type="Pfam" id="PF01322">
    <property type="entry name" value="Cytochrom_C_2"/>
    <property type="match status" value="1"/>
</dbReference>
<dbReference type="EMBL" id="NIPW01000010">
    <property type="protein sequence ID" value="OWJ78746.1"/>
    <property type="molecule type" value="Genomic_DNA"/>
</dbReference>
<dbReference type="InterPro" id="IPR010980">
    <property type="entry name" value="Cyt_c/b562"/>
</dbReference>
<dbReference type="GO" id="GO:0009055">
    <property type="term" value="F:electron transfer activity"/>
    <property type="evidence" value="ECO:0007669"/>
    <property type="project" value="InterPro"/>
</dbReference>
<dbReference type="PROSITE" id="PS51009">
    <property type="entry name" value="CYTCII"/>
    <property type="match status" value="1"/>
</dbReference>
<accession>A0A212ACI8</accession>
<evidence type="ECO:0000313" key="1">
    <source>
        <dbReference type="EMBL" id="OWJ78746.1"/>
    </source>
</evidence>
<dbReference type="AlphaFoldDB" id="A0A212ACI8"/>
<dbReference type="OrthoDB" id="8115790at2"/>
<dbReference type="SUPFAM" id="SSF47175">
    <property type="entry name" value="Cytochromes"/>
    <property type="match status" value="1"/>
</dbReference>
<evidence type="ECO:0000313" key="2">
    <source>
        <dbReference type="Proteomes" id="UP000196878"/>
    </source>
</evidence>
<keyword evidence="2" id="KW-1185">Reference proteome</keyword>
<reference evidence="1 2" key="1">
    <citation type="submission" date="2016-12" db="EMBL/GenBank/DDBJ databases">
        <title>Comparison of Traditional DNA-DNA Hybridization with In Silico Genomic Analysis.</title>
        <authorList>
            <person name="Nicholson A.C."/>
            <person name="Humrighouse B.W."/>
            <person name="Graziano J."/>
            <person name="Lasker B."/>
            <person name="Whitney A.M."/>
            <person name="Mcquiston J.R."/>
        </authorList>
    </citation>
    <scope>NUCLEOTIDE SEQUENCE [LARGE SCALE GENOMIC DNA]</scope>
    <source>
        <strain evidence="1 2">H2240</strain>
    </source>
</reference>
<dbReference type="Proteomes" id="UP000196878">
    <property type="component" value="Unassembled WGS sequence"/>
</dbReference>
<dbReference type="GO" id="GO:0020037">
    <property type="term" value="F:heme binding"/>
    <property type="evidence" value="ECO:0007669"/>
    <property type="project" value="InterPro"/>
</dbReference>
<comment type="caution">
    <text evidence="1">The sequence shown here is derived from an EMBL/GenBank/DDBJ whole genome shotgun (WGS) entry which is preliminary data.</text>
</comment>
<gene>
    <name evidence="1" type="ORF">CDV49_06430</name>
</gene>